<keyword evidence="1" id="KW-0472">Membrane</keyword>
<proteinExistence type="predicted"/>
<sequence>MSSATAALQALTTPFVPPPSCTDQFITTSYTTQSRVIIVHASGPADSRFAACQPSGWDAGESSFQFSPAVCPSGWGAYRLGVTTSYLGVAATRSTSFTTAYCCSSAFYFDYVNSFTAQGIDSEACLQNLGTESGADMAPPSTGLRAHNAWHISWASSDIPSLSPTPPALPCPSDRHVVIYSWTPGATVDPSLSSECNRHDGEPSGSNSDFTRLIWFALVGVPIIIVAIIATSVWVWYRRRRRRNREAEPSGDTR</sequence>
<organism evidence="2 3">
    <name type="scientific">Parachaetomium inaequale</name>
    <dbReference type="NCBI Taxonomy" id="2588326"/>
    <lineage>
        <taxon>Eukaryota</taxon>
        <taxon>Fungi</taxon>
        <taxon>Dikarya</taxon>
        <taxon>Ascomycota</taxon>
        <taxon>Pezizomycotina</taxon>
        <taxon>Sordariomycetes</taxon>
        <taxon>Sordariomycetidae</taxon>
        <taxon>Sordariales</taxon>
        <taxon>Chaetomiaceae</taxon>
        <taxon>Parachaetomium</taxon>
    </lineage>
</organism>
<keyword evidence="1" id="KW-0812">Transmembrane</keyword>
<gene>
    <name evidence="2" type="ORF">C8A01DRAFT_51311</name>
</gene>
<name>A0AAN6P6H5_9PEZI</name>
<protein>
    <submittedName>
        <fullName evidence="2">Uncharacterized protein</fullName>
    </submittedName>
</protein>
<evidence type="ECO:0000256" key="1">
    <source>
        <dbReference type="SAM" id="Phobius"/>
    </source>
</evidence>
<keyword evidence="3" id="KW-1185">Reference proteome</keyword>
<reference evidence="3" key="1">
    <citation type="journal article" date="2023" name="Mol. Phylogenet. Evol.">
        <title>Genome-scale phylogeny and comparative genomics of the fungal order Sordariales.</title>
        <authorList>
            <person name="Hensen N."/>
            <person name="Bonometti L."/>
            <person name="Westerberg I."/>
            <person name="Brannstrom I.O."/>
            <person name="Guillou S."/>
            <person name="Cros-Aarteil S."/>
            <person name="Calhoun S."/>
            <person name="Haridas S."/>
            <person name="Kuo A."/>
            <person name="Mondo S."/>
            <person name="Pangilinan J."/>
            <person name="Riley R."/>
            <person name="LaButti K."/>
            <person name="Andreopoulos B."/>
            <person name="Lipzen A."/>
            <person name="Chen C."/>
            <person name="Yan M."/>
            <person name="Daum C."/>
            <person name="Ng V."/>
            <person name="Clum A."/>
            <person name="Steindorff A."/>
            <person name="Ohm R.A."/>
            <person name="Martin F."/>
            <person name="Silar P."/>
            <person name="Natvig D.O."/>
            <person name="Lalanne C."/>
            <person name="Gautier V."/>
            <person name="Ament-Velasquez S.L."/>
            <person name="Kruys A."/>
            <person name="Hutchinson M.I."/>
            <person name="Powell A.J."/>
            <person name="Barry K."/>
            <person name="Miller A.N."/>
            <person name="Grigoriev I.V."/>
            <person name="Debuchy R."/>
            <person name="Gladieux P."/>
            <person name="Hiltunen Thoren M."/>
            <person name="Johannesson H."/>
        </authorList>
    </citation>
    <scope>NUCLEOTIDE SEQUENCE [LARGE SCALE GENOMIC DNA]</scope>
    <source>
        <strain evidence="3">CBS 284.82</strain>
    </source>
</reference>
<evidence type="ECO:0000313" key="3">
    <source>
        <dbReference type="Proteomes" id="UP001303115"/>
    </source>
</evidence>
<accession>A0AAN6P6H5</accession>
<keyword evidence="1" id="KW-1133">Transmembrane helix</keyword>
<dbReference type="AlphaFoldDB" id="A0AAN6P6H5"/>
<feature type="transmembrane region" description="Helical" evidence="1">
    <location>
        <begin position="213"/>
        <end position="237"/>
    </location>
</feature>
<comment type="caution">
    <text evidence="2">The sequence shown here is derived from an EMBL/GenBank/DDBJ whole genome shotgun (WGS) entry which is preliminary data.</text>
</comment>
<dbReference type="Proteomes" id="UP001303115">
    <property type="component" value="Unassembled WGS sequence"/>
</dbReference>
<evidence type="ECO:0000313" key="2">
    <source>
        <dbReference type="EMBL" id="KAK4031702.1"/>
    </source>
</evidence>
<dbReference type="EMBL" id="MU854723">
    <property type="protein sequence ID" value="KAK4031702.1"/>
    <property type="molecule type" value="Genomic_DNA"/>
</dbReference>